<dbReference type="EMBL" id="CAHT01000056">
    <property type="protein sequence ID" value="CCG92234.1"/>
    <property type="molecule type" value="Genomic_DNA"/>
</dbReference>
<dbReference type="InParanoid" id="I0JYB5"/>
<protein>
    <submittedName>
        <fullName evidence="2">Uncharacterized protein</fullName>
    </submittedName>
</protein>
<dbReference type="Proteomes" id="UP000004837">
    <property type="component" value="Unassembled WGS sequence"/>
</dbReference>
<gene>
    <name evidence="2" type="ORF">MFUM_500002</name>
</gene>
<proteinExistence type="predicted"/>
<comment type="caution">
    <text evidence="2">The sequence shown here is derived from an EMBL/GenBank/DDBJ whole genome shotgun (WGS) entry which is preliminary data.</text>
</comment>
<accession>I0JYB5</accession>
<evidence type="ECO:0000313" key="2">
    <source>
        <dbReference type="EMBL" id="CCG92234.1"/>
    </source>
</evidence>
<sequence length="58" mass="6514">MDAVKVWETCRNVHFKARKTNAPWPGRGENQEATARGVTPCMPKGSNRSFAPSTQPWK</sequence>
<evidence type="ECO:0000256" key="1">
    <source>
        <dbReference type="SAM" id="MobiDB-lite"/>
    </source>
</evidence>
<dbReference type="AlphaFoldDB" id="I0JYB5"/>
<reference evidence="2 3" key="1">
    <citation type="journal article" date="2012" name="J. Bacteriol.">
        <title>Draft Genome Sequence of the Volcano-Inhabiting Thermoacidophilic Methanotroph Methylacidiphilum fumariolicum Strain SolV.</title>
        <authorList>
            <person name="Khadem A.F."/>
            <person name="Wieczorek A.S."/>
            <person name="Pol A."/>
            <person name="Vuilleumier S."/>
            <person name="Harhangi H.R."/>
            <person name="Dunfield P.F."/>
            <person name="Kalyuzhnaya M.G."/>
            <person name="Murrell J.C."/>
            <person name="Francoijs K.-J."/>
            <person name="Stunnenberg H.G."/>
            <person name="Stein L.Y."/>
            <person name="DiSpirito A.A."/>
            <person name="Semrau J.D."/>
            <person name="Lajus A."/>
            <person name="Medigue C."/>
            <person name="Klotz M.G."/>
            <person name="Jetten M.S.M."/>
            <person name="Op den Camp H.J.M."/>
        </authorList>
    </citation>
    <scope>NUCLEOTIDE SEQUENCE [LARGE SCALE GENOMIC DNA]</scope>
    <source>
        <strain evidence="2 3">SolV</strain>
    </source>
</reference>
<feature type="region of interest" description="Disordered" evidence="1">
    <location>
        <begin position="21"/>
        <end position="58"/>
    </location>
</feature>
<feature type="compositionally biased region" description="Polar residues" evidence="1">
    <location>
        <begin position="46"/>
        <end position="58"/>
    </location>
</feature>
<organism evidence="2 3">
    <name type="scientific">Methylacidiphilum fumariolicum (strain SolV)</name>
    <dbReference type="NCBI Taxonomy" id="1156937"/>
    <lineage>
        <taxon>Bacteria</taxon>
        <taxon>Pseudomonadati</taxon>
        <taxon>Verrucomicrobiota</taxon>
        <taxon>Methylacidiphilae</taxon>
        <taxon>Methylacidiphilales</taxon>
        <taxon>Methylacidiphilaceae</taxon>
        <taxon>Methylacidiphilum (ex Ratnadevi et al. 2023)</taxon>
    </lineage>
</organism>
<evidence type="ECO:0000313" key="3">
    <source>
        <dbReference type="Proteomes" id="UP000004837"/>
    </source>
</evidence>
<name>I0JYB5_METFB</name>